<feature type="domain" description="Tryptophan synthase beta chain-like PALP" evidence="3">
    <location>
        <begin position="46"/>
        <end position="359"/>
    </location>
</feature>
<dbReference type="Pfam" id="PF00291">
    <property type="entry name" value="PALP"/>
    <property type="match status" value="1"/>
</dbReference>
<sequence length="409" mass="45825">MQKTELKTIQWTKNNFYSSEYNQKELRFFQQKEIAKVHAFQKTHGAYTETPLFQLNHLAQELNVAAINVKDESYRFGLNAFKVMGGIYAMAKCLADKIGEDIENLSFDILKSKKVKEQLSDLTFISATDGNHGRGVAWAARELGYNSVIYMPKGSSKERLEAIRNEGATADITDLNYDDAVRFCADLAEKNNWIMVQDTAWEGYDEIPLWIMQGYAAMAKEITDQLEGRNEKPPTHVFLQAGVGSFAGGIAAYLVEHYREEAPTIVVVEPHEADCYYRSFASPTGERELVTGDMDTIMAGLACGEPNTRAFRILKQYASAAFSCADQVSALGMRIYSSPLAKDPRIISGESGAVTLGLLHFLRKDPNYAPISNEINLDEHSRVLLISTEGDTDAKHYRDVVWKGHYPNL</sequence>
<dbReference type="NCBIfam" id="TIGR03528">
    <property type="entry name" value="2_3_DAP_am_ly"/>
    <property type="match status" value="1"/>
</dbReference>
<dbReference type="AlphaFoldDB" id="A0A1H4AHP5"/>
<keyword evidence="4" id="KW-0456">Lyase</keyword>
<dbReference type="NCBIfam" id="TIGR01747">
    <property type="entry name" value="diampropi_NH3ly"/>
    <property type="match status" value="1"/>
</dbReference>
<evidence type="ECO:0000256" key="2">
    <source>
        <dbReference type="ARBA" id="ARBA00022898"/>
    </source>
</evidence>
<dbReference type="SUPFAM" id="SSF53686">
    <property type="entry name" value="Tryptophan synthase beta subunit-like PLP-dependent enzymes"/>
    <property type="match status" value="1"/>
</dbReference>
<dbReference type="InterPro" id="IPR036052">
    <property type="entry name" value="TrpB-like_PALP_sf"/>
</dbReference>
<dbReference type="GO" id="GO:0030170">
    <property type="term" value="F:pyridoxal phosphate binding"/>
    <property type="evidence" value="ECO:0007669"/>
    <property type="project" value="InterPro"/>
</dbReference>
<dbReference type="InterPro" id="IPR010081">
    <property type="entry name" value="DiNH2opropionate_NH3_lyase"/>
</dbReference>
<gene>
    <name evidence="4" type="ORF">SAMN05421743_104104</name>
</gene>
<dbReference type="RefSeq" id="WP_176791364.1">
    <property type="nucleotide sequence ID" value="NZ_FNQR01000004.1"/>
</dbReference>
<name>A0A1H4AHP5_9BACI</name>
<keyword evidence="2" id="KW-0663">Pyridoxal phosphate</keyword>
<evidence type="ECO:0000313" key="4">
    <source>
        <dbReference type="EMBL" id="SEA35543.1"/>
    </source>
</evidence>
<dbReference type="GO" id="GO:1901605">
    <property type="term" value="P:alpha-amino acid metabolic process"/>
    <property type="evidence" value="ECO:0007669"/>
    <property type="project" value="UniProtKB-ARBA"/>
</dbReference>
<dbReference type="NCBIfam" id="NF006058">
    <property type="entry name" value="PRK08206.1"/>
    <property type="match status" value="1"/>
</dbReference>
<dbReference type="Gene3D" id="3.40.50.1100">
    <property type="match status" value="2"/>
</dbReference>
<protein>
    <submittedName>
        <fullName evidence="4">Diaminopropionate ammonia-lyase</fullName>
    </submittedName>
</protein>
<accession>A0A1H4AHP5</accession>
<dbReference type="EMBL" id="FNQR01000004">
    <property type="protein sequence ID" value="SEA35543.1"/>
    <property type="molecule type" value="Genomic_DNA"/>
</dbReference>
<dbReference type="PANTHER" id="PTHR42937:SF1">
    <property type="entry name" value="DIAMINOPROPIONATE AMMONIA-LYASE"/>
    <property type="match status" value="1"/>
</dbReference>
<dbReference type="PANTHER" id="PTHR42937">
    <property type="match status" value="1"/>
</dbReference>
<dbReference type="InterPro" id="IPR019871">
    <property type="entry name" value="DiNH2propionate_NH3-lyase_sub"/>
</dbReference>
<dbReference type="CDD" id="cd00640">
    <property type="entry name" value="Trp-synth-beta_II"/>
    <property type="match status" value="1"/>
</dbReference>
<organism evidence="4 5">
    <name type="scientific">Thalassobacillus cyri</name>
    <dbReference type="NCBI Taxonomy" id="571932"/>
    <lineage>
        <taxon>Bacteria</taxon>
        <taxon>Bacillati</taxon>
        <taxon>Bacillota</taxon>
        <taxon>Bacilli</taxon>
        <taxon>Bacillales</taxon>
        <taxon>Bacillaceae</taxon>
        <taxon>Thalassobacillus</taxon>
    </lineage>
</organism>
<evidence type="ECO:0000256" key="1">
    <source>
        <dbReference type="ARBA" id="ARBA00001933"/>
    </source>
</evidence>
<evidence type="ECO:0000259" key="3">
    <source>
        <dbReference type="Pfam" id="PF00291"/>
    </source>
</evidence>
<reference evidence="4 5" key="1">
    <citation type="submission" date="2016-10" db="EMBL/GenBank/DDBJ databases">
        <authorList>
            <person name="de Groot N.N."/>
        </authorList>
    </citation>
    <scope>NUCLEOTIDE SEQUENCE [LARGE SCALE GENOMIC DNA]</scope>
    <source>
        <strain evidence="4 5">CCM7597</strain>
    </source>
</reference>
<keyword evidence="5" id="KW-1185">Reference proteome</keyword>
<evidence type="ECO:0000313" key="5">
    <source>
        <dbReference type="Proteomes" id="UP000198584"/>
    </source>
</evidence>
<dbReference type="InterPro" id="IPR001926">
    <property type="entry name" value="TrpB-like_PALP"/>
</dbReference>
<dbReference type="GO" id="GO:0008838">
    <property type="term" value="F:diaminopropionate ammonia-lyase activity"/>
    <property type="evidence" value="ECO:0007669"/>
    <property type="project" value="InterPro"/>
</dbReference>
<comment type="cofactor">
    <cofactor evidence="1">
        <name>pyridoxal 5'-phosphate</name>
        <dbReference type="ChEBI" id="CHEBI:597326"/>
    </cofactor>
</comment>
<proteinExistence type="predicted"/>
<dbReference type="Proteomes" id="UP000198584">
    <property type="component" value="Unassembled WGS sequence"/>
</dbReference>
<dbReference type="STRING" id="571932.SAMN05421743_104104"/>